<gene>
    <name evidence="2" type="ORF">PACLA_8A047611</name>
</gene>
<dbReference type="Proteomes" id="UP001152795">
    <property type="component" value="Unassembled WGS sequence"/>
</dbReference>
<dbReference type="AlphaFoldDB" id="A0A7D9IZF1"/>
<evidence type="ECO:0000256" key="1">
    <source>
        <dbReference type="SAM" id="MobiDB-lite"/>
    </source>
</evidence>
<evidence type="ECO:0000313" key="2">
    <source>
        <dbReference type="EMBL" id="CAB4020598.1"/>
    </source>
</evidence>
<keyword evidence="3" id="KW-1185">Reference proteome</keyword>
<sequence length="144" mass="16231">MDFSIGLRSWVLDINRNLTESGGPGKLSSFWENDIYVVVNRKGPAESPVYERSVRTTRQARSVQSQNPLPTDEAVPDQSDNLAVDDNLETLELQTLTETEEALDLSGNQDNLNPVRDIPTIPVVENPRPQRARHPSDRLTYYNP</sequence>
<dbReference type="OrthoDB" id="6153409at2759"/>
<accession>A0A7D9IZF1</accession>
<feature type="non-terminal residue" evidence="2">
    <location>
        <position position="144"/>
    </location>
</feature>
<organism evidence="2 3">
    <name type="scientific">Paramuricea clavata</name>
    <name type="common">Red gorgonian</name>
    <name type="synonym">Violescent sea-whip</name>
    <dbReference type="NCBI Taxonomy" id="317549"/>
    <lineage>
        <taxon>Eukaryota</taxon>
        <taxon>Metazoa</taxon>
        <taxon>Cnidaria</taxon>
        <taxon>Anthozoa</taxon>
        <taxon>Octocorallia</taxon>
        <taxon>Malacalcyonacea</taxon>
        <taxon>Plexauridae</taxon>
        <taxon>Paramuricea</taxon>
    </lineage>
</organism>
<feature type="region of interest" description="Disordered" evidence="1">
    <location>
        <begin position="102"/>
        <end position="144"/>
    </location>
</feature>
<protein>
    <submittedName>
        <fullName evidence="2">Uncharacterized protein</fullName>
    </submittedName>
</protein>
<reference evidence="2" key="1">
    <citation type="submission" date="2020-04" db="EMBL/GenBank/DDBJ databases">
        <authorList>
            <person name="Alioto T."/>
            <person name="Alioto T."/>
            <person name="Gomez Garrido J."/>
        </authorList>
    </citation>
    <scope>NUCLEOTIDE SEQUENCE</scope>
    <source>
        <strain evidence="2">A484AB</strain>
    </source>
</reference>
<comment type="caution">
    <text evidence="2">The sequence shown here is derived from an EMBL/GenBank/DDBJ whole genome shotgun (WGS) entry which is preliminary data.</text>
</comment>
<evidence type="ECO:0000313" key="3">
    <source>
        <dbReference type="Proteomes" id="UP001152795"/>
    </source>
</evidence>
<feature type="compositionally biased region" description="Polar residues" evidence="1">
    <location>
        <begin position="56"/>
        <end position="69"/>
    </location>
</feature>
<feature type="region of interest" description="Disordered" evidence="1">
    <location>
        <begin position="46"/>
        <end position="79"/>
    </location>
</feature>
<dbReference type="EMBL" id="CACRXK020011038">
    <property type="protein sequence ID" value="CAB4020598.1"/>
    <property type="molecule type" value="Genomic_DNA"/>
</dbReference>
<proteinExistence type="predicted"/>
<name>A0A7D9IZF1_PARCT</name>